<gene>
    <name evidence="1" type="ORF">DCF17_09470</name>
</gene>
<name>A0A2W4WB27_9CYAN</name>
<sequence length="131" mass="15304">MTEASKYSFPKAEKVQVFEQVDTYIETQHNYTPDPQTSAAEKQLKNLVNQLRQKYPNATDAQLFQRLIEGFEVMPQQNPQNWQRWRDIFSVLFAGGIEATKVLVPLAGIPIEVSRRLYEIYERDRKQLPDS</sequence>
<dbReference type="EMBL" id="QBMN01000053">
    <property type="protein sequence ID" value="PZO42066.1"/>
    <property type="molecule type" value="Genomic_DNA"/>
</dbReference>
<organism evidence="1 2">
    <name type="scientific">Shackletoniella antarctica</name>
    <dbReference type="NCBI Taxonomy" id="268115"/>
    <lineage>
        <taxon>Bacteria</taxon>
        <taxon>Bacillati</taxon>
        <taxon>Cyanobacteriota</taxon>
        <taxon>Cyanophyceae</taxon>
        <taxon>Oculatellales</taxon>
        <taxon>Oculatellaceae</taxon>
        <taxon>Shackletoniella</taxon>
    </lineage>
</organism>
<dbReference type="AlphaFoldDB" id="A0A2W4WB27"/>
<proteinExistence type="predicted"/>
<dbReference type="Proteomes" id="UP000249081">
    <property type="component" value="Unassembled WGS sequence"/>
</dbReference>
<comment type="caution">
    <text evidence="1">The sequence shown here is derived from an EMBL/GenBank/DDBJ whole genome shotgun (WGS) entry which is preliminary data.</text>
</comment>
<reference evidence="1 2" key="2">
    <citation type="submission" date="2018-06" db="EMBL/GenBank/DDBJ databases">
        <title>Metagenomic assembly of (sub)arctic Cyanobacteria and their associated microbiome from non-axenic cultures.</title>
        <authorList>
            <person name="Baurain D."/>
        </authorList>
    </citation>
    <scope>NUCLEOTIDE SEQUENCE [LARGE SCALE GENOMIC DNA]</scope>
    <source>
        <strain evidence="1">ULC041bin1</strain>
    </source>
</reference>
<accession>A0A2W4WB27</accession>
<reference evidence="2" key="1">
    <citation type="submission" date="2018-04" db="EMBL/GenBank/DDBJ databases">
        <authorList>
            <person name="Cornet L."/>
        </authorList>
    </citation>
    <scope>NUCLEOTIDE SEQUENCE [LARGE SCALE GENOMIC DNA]</scope>
</reference>
<protein>
    <submittedName>
        <fullName evidence="1">Uncharacterized protein</fullName>
    </submittedName>
</protein>
<evidence type="ECO:0000313" key="1">
    <source>
        <dbReference type="EMBL" id="PZO42066.1"/>
    </source>
</evidence>
<evidence type="ECO:0000313" key="2">
    <source>
        <dbReference type="Proteomes" id="UP000249081"/>
    </source>
</evidence>